<dbReference type="PANTHER" id="PTHR47810:SF1">
    <property type="entry name" value="DNA LIGASE B"/>
    <property type="match status" value="1"/>
</dbReference>
<sequence>MKRVSAICLIFLSGFFISLSHAADSASEKEIQGLMLLDNYQPGQSLIGWLMSEKLDGVRAYWNGKQLLSRNGNAFAAPEWFTADFPDFPLDGELWMDRNRFSETVSVVKQKTPHMGWIKIGYYIFDAPSQEGGLIKRLSQVHRFLGGHYSSYLHVIPQTKILSEEHFKGRLNLVLAQGGEGLVVRRGDLPYQDGRSSAALKVKAKQDAECIVKGYKPGQGRFQGMVGSLRCELLPDQQKRLFPQLKDEPVQIYIGSGLNDEQRKIPPQVGLVITFQYMGTTRNGLPRFPVFLRVRDQ</sequence>
<dbReference type="SUPFAM" id="SSF56091">
    <property type="entry name" value="DNA ligase/mRNA capping enzyme, catalytic domain"/>
    <property type="match status" value="1"/>
</dbReference>
<dbReference type="Proteomes" id="UP001193680">
    <property type="component" value="Unassembled WGS sequence"/>
</dbReference>
<dbReference type="InterPro" id="IPR016059">
    <property type="entry name" value="DNA_ligase_ATP-dep_CS"/>
</dbReference>
<comment type="caution">
    <text evidence="7">The sequence shown here is derived from an EMBL/GenBank/DDBJ whole genome shotgun (WGS) entry which is preliminary data.</text>
</comment>
<evidence type="ECO:0000313" key="7">
    <source>
        <dbReference type="EMBL" id="MBF6057260.1"/>
    </source>
</evidence>
<dbReference type="CDD" id="cd08041">
    <property type="entry name" value="OBF_kDNA_ligase_like"/>
    <property type="match status" value="1"/>
</dbReference>
<proteinExistence type="predicted"/>
<protein>
    <submittedName>
        <fullName evidence="7">DNA ligase</fullName>
    </submittedName>
</protein>
<keyword evidence="5" id="KW-0732">Signal</keyword>
<dbReference type="GO" id="GO:0016874">
    <property type="term" value="F:ligase activity"/>
    <property type="evidence" value="ECO:0007669"/>
    <property type="project" value="UniProtKB-KW"/>
</dbReference>
<feature type="signal peptide" evidence="5">
    <location>
        <begin position="1"/>
        <end position="22"/>
    </location>
</feature>
<evidence type="ECO:0000256" key="1">
    <source>
        <dbReference type="ARBA" id="ARBA00022598"/>
    </source>
</evidence>
<dbReference type="InterPro" id="IPR012340">
    <property type="entry name" value="NA-bd_OB-fold"/>
</dbReference>
<feature type="domain" description="DNA ligase OB-like" evidence="6">
    <location>
        <begin position="217"/>
        <end position="295"/>
    </location>
</feature>
<dbReference type="Pfam" id="PF14743">
    <property type="entry name" value="DNA_ligase_OB_2"/>
    <property type="match status" value="1"/>
</dbReference>
<feature type="chain" id="PRO_5046817965" evidence="5">
    <location>
        <begin position="23"/>
        <end position="297"/>
    </location>
</feature>
<gene>
    <name evidence="7" type="ORF">H8792_002800</name>
</gene>
<keyword evidence="8" id="KW-1185">Reference proteome</keyword>
<evidence type="ECO:0000259" key="6">
    <source>
        <dbReference type="Pfam" id="PF14743"/>
    </source>
</evidence>
<dbReference type="NCBIfam" id="NF006592">
    <property type="entry name" value="PRK09125.1"/>
    <property type="match status" value="1"/>
</dbReference>
<evidence type="ECO:0000256" key="3">
    <source>
        <dbReference type="ARBA" id="ARBA00022763"/>
    </source>
</evidence>
<keyword evidence="2" id="KW-0235">DNA replication</keyword>
<evidence type="ECO:0000256" key="4">
    <source>
        <dbReference type="ARBA" id="ARBA00023204"/>
    </source>
</evidence>
<dbReference type="PROSITE" id="PS00333">
    <property type="entry name" value="DNA_LIGASE_A2"/>
    <property type="match status" value="1"/>
</dbReference>
<keyword evidence="1 7" id="KW-0436">Ligase</keyword>
<evidence type="ECO:0000256" key="2">
    <source>
        <dbReference type="ARBA" id="ARBA00022705"/>
    </source>
</evidence>
<keyword evidence="3" id="KW-0227">DNA damage</keyword>
<dbReference type="Gene3D" id="2.40.50.140">
    <property type="entry name" value="Nucleic acid-binding proteins"/>
    <property type="match status" value="1"/>
</dbReference>
<name>A0ABS0BW21_9GAMM</name>
<dbReference type="InterPro" id="IPR029319">
    <property type="entry name" value="DNA_ligase_OB"/>
</dbReference>
<evidence type="ECO:0000256" key="5">
    <source>
        <dbReference type="SAM" id="SignalP"/>
    </source>
</evidence>
<organism evidence="7 8">
    <name type="scientific">Thiomicrorhabdus heinhorstiae</name>
    <dbReference type="NCBI Taxonomy" id="2748010"/>
    <lineage>
        <taxon>Bacteria</taxon>
        <taxon>Pseudomonadati</taxon>
        <taxon>Pseudomonadota</taxon>
        <taxon>Gammaproteobacteria</taxon>
        <taxon>Thiotrichales</taxon>
        <taxon>Piscirickettsiaceae</taxon>
        <taxon>Thiomicrorhabdus</taxon>
    </lineage>
</organism>
<dbReference type="Gene3D" id="3.30.470.30">
    <property type="entry name" value="DNA ligase/mRNA capping enzyme"/>
    <property type="match status" value="1"/>
</dbReference>
<evidence type="ECO:0000313" key="8">
    <source>
        <dbReference type="Proteomes" id="UP001193680"/>
    </source>
</evidence>
<reference evidence="7 8" key="1">
    <citation type="submission" date="2020-11" db="EMBL/GenBank/DDBJ databases">
        <title>Sulfur oxidizing isolate from Hospital Hole Sinkhole.</title>
        <authorList>
            <person name="Scott K.M."/>
        </authorList>
    </citation>
    <scope>NUCLEOTIDE SEQUENCE [LARGE SCALE GENOMIC DNA]</scope>
    <source>
        <strain evidence="7 8">HH1</strain>
    </source>
</reference>
<dbReference type="SUPFAM" id="SSF50249">
    <property type="entry name" value="Nucleic acid-binding proteins"/>
    <property type="match status" value="1"/>
</dbReference>
<dbReference type="Gene3D" id="3.30.1490.70">
    <property type="match status" value="1"/>
</dbReference>
<dbReference type="InterPro" id="IPR050326">
    <property type="entry name" value="NAD_dep_DNA_ligaseB"/>
</dbReference>
<accession>A0ABS0BW21</accession>
<dbReference type="EMBL" id="JACBGI020000002">
    <property type="protein sequence ID" value="MBF6057260.1"/>
    <property type="molecule type" value="Genomic_DNA"/>
</dbReference>
<keyword evidence="4" id="KW-0234">DNA repair</keyword>
<dbReference type="CDD" id="cd07896">
    <property type="entry name" value="Adenylation_kDNA_ligase_like"/>
    <property type="match status" value="1"/>
</dbReference>
<dbReference type="RefSeq" id="WP_194947622.1">
    <property type="nucleotide sequence ID" value="NZ_JACBGI020000002.1"/>
</dbReference>
<dbReference type="PANTHER" id="PTHR47810">
    <property type="entry name" value="DNA LIGASE"/>
    <property type="match status" value="1"/>
</dbReference>